<name>A0ACB7CBB4_9ASCO</name>
<accession>A0ACB7CBB4</accession>
<organism evidence="1 2">
    <name type="scientific">Pneumocystis oryctolagi</name>
    <dbReference type="NCBI Taxonomy" id="42067"/>
    <lineage>
        <taxon>Eukaryota</taxon>
        <taxon>Fungi</taxon>
        <taxon>Dikarya</taxon>
        <taxon>Ascomycota</taxon>
        <taxon>Taphrinomycotina</taxon>
        <taxon>Pneumocystomycetes</taxon>
        <taxon>Pneumocystaceae</taxon>
        <taxon>Pneumocystis</taxon>
    </lineage>
</organism>
<reference evidence="1 2" key="1">
    <citation type="journal article" date="2021" name="Commun. Biol.">
        <title>Genomic insights into the host specific adaptation of the Pneumocystis genus.</title>
        <authorList>
            <person name="Cisse O.H."/>
            <person name="Ma L."/>
            <person name="Dekker J.P."/>
            <person name="Khil P.P."/>
            <person name="Youn J.-H."/>
            <person name="Brenchley J.M."/>
            <person name="Blair R."/>
            <person name="Pahar B."/>
            <person name="Chabe M."/>
            <person name="Van Rompay K.K.A."/>
            <person name="Keesler R."/>
            <person name="Sukura A."/>
            <person name="Hirsch V."/>
            <person name="Kutty G."/>
            <person name="Liu Y."/>
            <person name="Peng L."/>
            <person name="Chen J."/>
            <person name="Song J."/>
            <person name="Weissenbacher-Lang C."/>
            <person name="Xu J."/>
            <person name="Upham N.S."/>
            <person name="Stajich J.E."/>
            <person name="Cuomo C.A."/>
            <person name="Cushion M.T."/>
            <person name="Kovacs J.A."/>
        </authorList>
    </citation>
    <scope>NUCLEOTIDE SEQUENCE [LARGE SCALE GENOMIC DNA]</scope>
    <source>
        <strain evidence="1 2">RABM</strain>
    </source>
</reference>
<sequence length="614" mass="70668">MVNLKIPGLCFCDFNLKPISKKKTYPSFNHTFQQTAFKIKPVINSSQTFSYINQVNGFQGVSTTFQDNSNVLLSHEVSTPQIHSMETDDLYKESRRNNYFKNLSSSEYKRILMDMNLSQNQNLFENKKPPINRNLSENFSTKKKRERSRRYSVSDHISQMSTWQNSLISEFGMLPTLPCIPYFSVLDDSDEYSDISCNESVISVHNLDTGTFNNNVSHLIFQSTNTADIRPSMSSFSNTGLHKNLVLMSDDSKHFEVIDSSKNMSTFSNAIVSSKYNNTKSLKTEASKRKFKFKFPRIKFSLKYDKSFTKVIIPVRCNSEKLSRFRAASHLPEHINLNSIQNLHSNIKQSSVSAFEKNKIGHGFLFAYDIKRNKVNVKNYNFFRKFILKIYPRKTKIFRSKGTQTYISMFNDFLSKDSQELKGFSQDIFYQKKDINSFKDANVYHKLEVMRSIQETNYVSTEKQSLVSRYSISEPYQKFQTNENILSNVNISEYDLSPKQSRCFCTCTCLCGACCGSSKTEQPFKRRPSSVVFVEIAASRKAEKYSNTTDFNEDLDDEIITAVNKTCASDNFSLDINQLGTNLSSLKLIDDNNFKPKLSNRNDYDSGIILNNTH</sequence>
<protein>
    <submittedName>
        <fullName evidence="1">Uncharacterized protein</fullName>
    </submittedName>
</protein>
<evidence type="ECO:0000313" key="1">
    <source>
        <dbReference type="EMBL" id="KAG4304109.1"/>
    </source>
</evidence>
<proteinExistence type="predicted"/>
<keyword evidence="2" id="KW-1185">Reference proteome</keyword>
<dbReference type="Proteomes" id="UP000768646">
    <property type="component" value="Unassembled WGS sequence"/>
</dbReference>
<comment type="caution">
    <text evidence="1">The sequence shown here is derived from an EMBL/GenBank/DDBJ whole genome shotgun (WGS) entry which is preliminary data.</text>
</comment>
<gene>
    <name evidence="1" type="ORF">PORY_002473</name>
</gene>
<dbReference type="EMBL" id="JABTEG010000011">
    <property type="protein sequence ID" value="KAG4304109.1"/>
    <property type="molecule type" value="Genomic_DNA"/>
</dbReference>
<evidence type="ECO:0000313" key="2">
    <source>
        <dbReference type="Proteomes" id="UP000768646"/>
    </source>
</evidence>